<evidence type="ECO:0000313" key="6">
    <source>
        <dbReference type="EMBL" id="CAG8706605.1"/>
    </source>
</evidence>
<dbReference type="AlphaFoldDB" id="A0A9N9HUW8"/>
<sequence length="90" mass="10204">NPWKECNVRLLQDHNIPLIRRKSGGGTVFHDIGNTNYTLIMPRSNFTRKHSAELVVRALTTKLGISAYVTERHDIAIQGLKISLIIVRII</sequence>
<dbReference type="InterPro" id="IPR045864">
    <property type="entry name" value="aa-tRNA-synth_II/BPL/LPL"/>
</dbReference>
<dbReference type="Gene3D" id="3.30.930.10">
    <property type="entry name" value="Bira Bifunctional Protein, Domain 2"/>
    <property type="match status" value="1"/>
</dbReference>
<dbReference type="EMBL" id="CAJVPP010009724">
    <property type="protein sequence ID" value="CAG8706605.1"/>
    <property type="molecule type" value="Genomic_DNA"/>
</dbReference>
<accession>A0A9N9HUW8</accession>
<comment type="function">
    <text evidence="1">Catalyzes both the ATP-dependent activation of exogenously supplied lipoate to lipoyl-AMP and the transfer of the activated lipoyl onto the lipoyl domains of lipoate-dependent enzymes.</text>
</comment>
<dbReference type="InterPro" id="IPR004143">
    <property type="entry name" value="BPL_LPL_catalytic"/>
</dbReference>
<keyword evidence="7" id="KW-1185">Reference proteome</keyword>
<dbReference type="Pfam" id="PF21948">
    <property type="entry name" value="LplA-B_cat"/>
    <property type="match status" value="1"/>
</dbReference>
<comment type="similarity">
    <text evidence="3">Belongs to the LplA family.</text>
</comment>
<dbReference type="GO" id="GO:0009249">
    <property type="term" value="P:protein lipoylation"/>
    <property type="evidence" value="ECO:0007669"/>
    <property type="project" value="InterPro"/>
</dbReference>
<dbReference type="Proteomes" id="UP000789375">
    <property type="component" value="Unassembled WGS sequence"/>
</dbReference>
<comment type="caution">
    <text evidence="6">The sequence shown here is derived from an EMBL/GenBank/DDBJ whole genome shotgun (WGS) entry which is preliminary data.</text>
</comment>
<dbReference type="PANTHER" id="PTHR12561">
    <property type="entry name" value="LIPOATE-PROTEIN LIGASE"/>
    <property type="match status" value="1"/>
</dbReference>
<name>A0A9N9HUW8_FUNMO</name>
<protein>
    <recommendedName>
        <fullName evidence="4">Putative lipoate-protein ligase A</fullName>
    </recommendedName>
</protein>
<reference evidence="6" key="1">
    <citation type="submission" date="2021-06" db="EMBL/GenBank/DDBJ databases">
        <authorList>
            <person name="Kallberg Y."/>
            <person name="Tangrot J."/>
            <person name="Rosling A."/>
        </authorList>
    </citation>
    <scope>NUCLEOTIDE SEQUENCE</scope>
    <source>
        <strain evidence="6">87-6 pot B 2015</strain>
    </source>
</reference>
<dbReference type="SUPFAM" id="SSF55681">
    <property type="entry name" value="Class II aaRS and biotin synthetases"/>
    <property type="match status" value="1"/>
</dbReference>
<dbReference type="GO" id="GO:0005739">
    <property type="term" value="C:mitochondrion"/>
    <property type="evidence" value="ECO:0007669"/>
    <property type="project" value="TreeGrafter"/>
</dbReference>
<dbReference type="PANTHER" id="PTHR12561:SF3">
    <property type="entry name" value="LIPOYLTRANSFERASE 1, MITOCHONDRIAL"/>
    <property type="match status" value="1"/>
</dbReference>
<evidence type="ECO:0000313" key="7">
    <source>
        <dbReference type="Proteomes" id="UP000789375"/>
    </source>
</evidence>
<evidence type="ECO:0000256" key="3">
    <source>
        <dbReference type="ARBA" id="ARBA00008242"/>
    </source>
</evidence>
<dbReference type="PROSITE" id="PS51733">
    <property type="entry name" value="BPL_LPL_CATALYTIC"/>
    <property type="match status" value="1"/>
</dbReference>
<feature type="non-terminal residue" evidence="6">
    <location>
        <position position="1"/>
    </location>
</feature>
<feature type="domain" description="BPL/LPL catalytic" evidence="5">
    <location>
        <begin position="1"/>
        <end position="90"/>
    </location>
</feature>
<proteinExistence type="inferred from homology"/>
<evidence type="ECO:0000256" key="4">
    <source>
        <dbReference type="ARBA" id="ARBA00015925"/>
    </source>
</evidence>
<organism evidence="6 7">
    <name type="scientific">Funneliformis mosseae</name>
    <name type="common">Endomycorrhizal fungus</name>
    <name type="synonym">Glomus mosseae</name>
    <dbReference type="NCBI Taxonomy" id="27381"/>
    <lineage>
        <taxon>Eukaryota</taxon>
        <taxon>Fungi</taxon>
        <taxon>Fungi incertae sedis</taxon>
        <taxon>Mucoromycota</taxon>
        <taxon>Glomeromycotina</taxon>
        <taxon>Glomeromycetes</taxon>
        <taxon>Glomerales</taxon>
        <taxon>Glomeraceae</taxon>
        <taxon>Funneliformis</taxon>
    </lineage>
</organism>
<gene>
    <name evidence="6" type="ORF">FMOSSE_LOCUS14058</name>
</gene>
<dbReference type="GO" id="GO:0017118">
    <property type="term" value="F:lipoyltransferase activity"/>
    <property type="evidence" value="ECO:0007669"/>
    <property type="project" value="TreeGrafter"/>
</dbReference>
<evidence type="ECO:0000256" key="2">
    <source>
        <dbReference type="ARBA" id="ARBA00005085"/>
    </source>
</evidence>
<dbReference type="InterPro" id="IPR004562">
    <property type="entry name" value="LipoylTrfase_LipoateP_Ligase"/>
</dbReference>
<evidence type="ECO:0000259" key="5">
    <source>
        <dbReference type="PROSITE" id="PS51733"/>
    </source>
</evidence>
<comment type="pathway">
    <text evidence="2">Protein modification; protein lipoylation via exogenous pathway; protein N(6)-(lipoyl)lysine from lipoate: step 2/2.</text>
</comment>
<evidence type="ECO:0000256" key="1">
    <source>
        <dbReference type="ARBA" id="ARBA00003253"/>
    </source>
</evidence>